<dbReference type="SUPFAM" id="SSF48264">
    <property type="entry name" value="Cytochrome P450"/>
    <property type="match status" value="1"/>
</dbReference>
<dbReference type="EMBL" id="RBNI01025811">
    <property type="protein sequence ID" value="RUO95796.1"/>
    <property type="molecule type" value="Genomic_DNA"/>
</dbReference>
<evidence type="ECO:0008006" key="3">
    <source>
        <dbReference type="Google" id="ProtNLM"/>
    </source>
</evidence>
<dbReference type="InterPro" id="IPR036396">
    <property type="entry name" value="Cyt_P450_sf"/>
</dbReference>
<dbReference type="GO" id="GO:0020037">
    <property type="term" value="F:heme binding"/>
    <property type="evidence" value="ECO:0007669"/>
    <property type="project" value="InterPro"/>
</dbReference>
<evidence type="ECO:0000313" key="1">
    <source>
        <dbReference type="EMBL" id="RUO95796.1"/>
    </source>
</evidence>
<proteinExistence type="predicted"/>
<organism evidence="1 2">
    <name type="scientific">Jimgerdemannia flammicorona</name>
    <dbReference type="NCBI Taxonomy" id="994334"/>
    <lineage>
        <taxon>Eukaryota</taxon>
        <taxon>Fungi</taxon>
        <taxon>Fungi incertae sedis</taxon>
        <taxon>Mucoromycota</taxon>
        <taxon>Mucoromycotina</taxon>
        <taxon>Endogonomycetes</taxon>
        <taxon>Endogonales</taxon>
        <taxon>Endogonaceae</taxon>
        <taxon>Jimgerdemannia</taxon>
    </lineage>
</organism>
<evidence type="ECO:0000313" key="2">
    <source>
        <dbReference type="Proteomes" id="UP000268093"/>
    </source>
</evidence>
<dbReference type="GO" id="GO:0016705">
    <property type="term" value="F:oxidoreductase activity, acting on paired donors, with incorporation or reduction of molecular oxygen"/>
    <property type="evidence" value="ECO:0007669"/>
    <property type="project" value="InterPro"/>
</dbReference>
<sequence>MPFTFDMMAENLLQVSVLRAIQSARFGSRVALVDQDMNIVTEMYRTMLDIIAGMIGAESAPEEFIESLTYLMRVLNNPLLIVSFDGYIMRYVLHHKHIRRVNRFIYKAIAERRAVKAKREKIGTALGEGVTRTMLDILLDVEGEDGRTLTDEEIRDPSRQVRWFVM</sequence>
<dbReference type="Proteomes" id="UP000268093">
    <property type="component" value="Unassembled WGS sequence"/>
</dbReference>
<gene>
    <name evidence="1" type="ORF">BC936DRAFT_143208</name>
</gene>
<name>A0A432ZZE1_9FUNG</name>
<dbReference type="Gene3D" id="1.10.630.10">
    <property type="entry name" value="Cytochrome P450"/>
    <property type="match status" value="1"/>
</dbReference>
<keyword evidence="2" id="KW-1185">Reference proteome</keyword>
<dbReference type="GO" id="GO:0004497">
    <property type="term" value="F:monooxygenase activity"/>
    <property type="evidence" value="ECO:0007669"/>
    <property type="project" value="InterPro"/>
</dbReference>
<accession>A0A432ZZE1</accession>
<dbReference type="AlphaFoldDB" id="A0A432ZZE1"/>
<reference evidence="1 2" key="1">
    <citation type="journal article" date="2018" name="New Phytol.">
        <title>Phylogenomics of Endogonaceae and evolution of mycorrhizas within Mucoromycota.</title>
        <authorList>
            <person name="Chang Y."/>
            <person name="Desiro A."/>
            <person name="Na H."/>
            <person name="Sandor L."/>
            <person name="Lipzen A."/>
            <person name="Clum A."/>
            <person name="Barry K."/>
            <person name="Grigoriev I.V."/>
            <person name="Martin F.M."/>
            <person name="Stajich J.E."/>
            <person name="Smith M.E."/>
            <person name="Bonito G."/>
            <person name="Spatafora J.W."/>
        </authorList>
    </citation>
    <scope>NUCLEOTIDE SEQUENCE [LARGE SCALE GENOMIC DNA]</scope>
    <source>
        <strain evidence="1 2">GMNB39</strain>
    </source>
</reference>
<dbReference type="GO" id="GO:0005506">
    <property type="term" value="F:iron ion binding"/>
    <property type="evidence" value="ECO:0007669"/>
    <property type="project" value="InterPro"/>
</dbReference>
<comment type="caution">
    <text evidence="1">The sequence shown here is derived from an EMBL/GenBank/DDBJ whole genome shotgun (WGS) entry which is preliminary data.</text>
</comment>
<protein>
    <recommendedName>
        <fullName evidence="3">Cytochrome P450</fullName>
    </recommendedName>
</protein>